<dbReference type="GO" id="GO:0046872">
    <property type="term" value="F:metal ion binding"/>
    <property type="evidence" value="ECO:0007669"/>
    <property type="project" value="UniProtKB-KW"/>
</dbReference>
<dbReference type="SMART" id="SM00175">
    <property type="entry name" value="RAB"/>
    <property type="match status" value="1"/>
</dbReference>
<reference evidence="10" key="1">
    <citation type="submission" date="2020-06" db="EMBL/GenBank/DDBJ databases">
        <title>WGS assembly of Ceratodon purpureus strain R40.</title>
        <authorList>
            <person name="Carey S.B."/>
            <person name="Jenkins J."/>
            <person name="Shu S."/>
            <person name="Lovell J.T."/>
            <person name="Sreedasyam A."/>
            <person name="Maumus F."/>
            <person name="Tiley G.P."/>
            <person name="Fernandez-Pozo N."/>
            <person name="Barry K."/>
            <person name="Chen C."/>
            <person name="Wang M."/>
            <person name="Lipzen A."/>
            <person name="Daum C."/>
            <person name="Saski C.A."/>
            <person name="Payton A.C."/>
            <person name="Mcbreen J.C."/>
            <person name="Conrad R.E."/>
            <person name="Kollar L.M."/>
            <person name="Olsson S."/>
            <person name="Huttunen S."/>
            <person name="Landis J.B."/>
            <person name="Wickett N.J."/>
            <person name="Johnson M.G."/>
            <person name="Rensing S.A."/>
            <person name="Grimwood J."/>
            <person name="Schmutz J."/>
            <person name="Mcdaniel S.F."/>
        </authorList>
    </citation>
    <scope>NUCLEOTIDE SEQUENCE</scope>
    <source>
        <strain evidence="10">R40</strain>
    </source>
</reference>
<dbReference type="NCBIfam" id="TIGR00231">
    <property type="entry name" value="small_GTP"/>
    <property type="match status" value="1"/>
</dbReference>
<proteinExistence type="inferred from homology"/>
<evidence type="ECO:0000313" key="11">
    <source>
        <dbReference type="Proteomes" id="UP000822688"/>
    </source>
</evidence>
<feature type="binding site" evidence="7">
    <location>
        <position position="64"/>
    </location>
    <ligand>
        <name>Mg(2+)</name>
        <dbReference type="ChEBI" id="CHEBI:18420"/>
    </ligand>
</feature>
<dbReference type="InterPro" id="IPR006689">
    <property type="entry name" value="Small_GTPase_ARF/SAR"/>
</dbReference>
<name>A0A8T0IR70_CERPU</name>
<protein>
    <recommendedName>
        <fullName evidence="12">ADP-ribosylation factor</fullName>
    </recommendedName>
</protein>
<gene>
    <name evidence="10" type="ORF">KC19_2G020200</name>
</gene>
<dbReference type="SMART" id="SM00178">
    <property type="entry name" value="SAR"/>
    <property type="match status" value="1"/>
</dbReference>
<sequence length="214" mass="24142">MLLSKRSSRDVMTGQKTPSKSPGKSKSGFGSYYEQILARLFNRFGRCKNHQKLLMLGLDGAGKTTLLRKVTQPNVQRLTQPTVGFNLESLSYRNLTLIMWDVGGQEKIRALWHHYFIKSQGLIFIVDSSDSGRIPEARKELQKLLNEPELKEAKLLIYANKQDVNNCLSVADLTDMLDLSLVEDRQWHVQGCSANTGKGVYEGLDWLVDALKPS</sequence>
<keyword evidence="5 6" id="KW-0342">GTP-binding</keyword>
<dbReference type="OrthoDB" id="2011769at2759"/>
<feature type="binding site" evidence="7">
    <location>
        <position position="82"/>
    </location>
    <ligand>
        <name>Mg(2+)</name>
        <dbReference type="ChEBI" id="CHEBI:18420"/>
    </ligand>
</feature>
<dbReference type="AlphaFoldDB" id="A0A8T0IR70"/>
<dbReference type="GO" id="GO:0016192">
    <property type="term" value="P:vesicle-mediated transport"/>
    <property type="evidence" value="ECO:0007669"/>
    <property type="project" value="UniProtKB-KW"/>
</dbReference>
<evidence type="ECO:0000256" key="2">
    <source>
        <dbReference type="ARBA" id="ARBA00022707"/>
    </source>
</evidence>
<evidence type="ECO:0000256" key="8">
    <source>
        <dbReference type="RuleBase" id="RU003925"/>
    </source>
</evidence>
<dbReference type="SMART" id="SM00177">
    <property type="entry name" value="ARF"/>
    <property type="match status" value="1"/>
</dbReference>
<dbReference type="EMBL" id="CM026422">
    <property type="protein sequence ID" value="KAG0585545.1"/>
    <property type="molecule type" value="Genomic_DNA"/>
</dbReference>
<dbReference type="GO" id="GO:0005525">
    <property type="term" value="F:GTP binding"/>
    <property type="evidence" value="ECO:0007669"/>
    <property type="project" value="UniProtKB-KW"/>
</dbReference>
<dbReference type="InterPro" id="IPR024156">
    <property type="entry name" value="Small_GTPase_ARF"/>
</dbReference>
<dbReference type="Proteomes" id="UP000822688">
    <property type="component" value="Chromosome 2"/>
</dbReference>
<feature type="binding site" evidence="6">
    <location>
        <position position="104"/>
    </location>
    <ligand>
        <name>GTP</name>
        <dbReference type="ChEBI" id="CHEBI:37565"/>
    </ligand>
</feature>
<evidence type="ECO:0000256" key="7">
    <source>
        <dbReference type="PIRSR" id="PIRSR606689-2"/>
    </source>
</evidence>
<dbReference type="GO" id="GO:0003924">
    <property type="term" value="F:GTPase activity"/>
    <property type="evidence" value="ECO:0007669"/>
    <property type="project" value="InterPro"/>
</dbReference>
<feature type="binding site" evidence="6">
    <location>
        <begin position="160"/>
        <end position="163"/>
    </location>
    <ligand>
        <name>GTP</name>
        <dbReference type="ChEBI" id="CHEBI:37565"/>
    </ligand>
</feature>
<keyword evidence="4" id="KW-0813">Transport</keyword>
<dbReference type="PROSITE" id="PS51417">
    <property type="entry name" value="ARF"/>
    <property type="match status" value="1"/>
</dbReference>
<dbReference type="PANTHER" id="PTHR11711">
    <property type="entry name" value="ADP RIBOSYLATION FACTOR-RELATED"/>
    <property type="match status" value="1"/>
</dbReference>
<dbReference type="SUPFAM" id="SSF52540">
    <property type="entry name" value="P-loop containing nucleoside triphosphate hydrolases"/>
    <property type="match status" value="1"/>
</dbReference>
<evidence type="ECO:0000256" key="5">
    <source>
        <dbReference type="ARBA" id="ARBA00023134"/>
    </source>
</evidence>
<evidence type="ECO:0000256" key="4">
    <source>
        <dbReference type="ARBA" id="ARBA00022892"/>
    </source>
</evidence>
<evidence type="ECO:0000313" key="10">
    <source>
        <dbReference type="EMBL" id="KAG0585545.1"/>
    </source>
</evidence>
<evidence type="ECO:0000256" key="1">
    <source>
        <dbReference type="ARBA" id="ARBA00010290"/>
    </source>
</evidence>
<keyword evidence="3 6" id="KW-0547">Nucleotide-binding</keyword>
<dbReference type="Pfam" id="PF00025">
    <property type="entry name" value="Arf"/>
    <property type="match status" value="1"/>
</dbReference>
<keyword evidence="2" id="KW-0519">Myristate</keyword>
<dbReference type="InterPro" id="IPR027417">
    <property type="entry name" value="P-loop_NTPase"/>
</dbReference>
<keyword evidence="4" id="KW-0931">ER-Golgi transport</keyword>
<feature type="compositionally biased region" description="Low complexity" evidence="9">
    <location>
        <begin position="18"/>
        <end position="27"/>
    </location>
</feature>
<dbReference type="CDD" id="cd00878">
    <property type="entry name" value="Arf_Arl"/>
    <property type="match status" value="1"/>
</dbReference>
<dbReference type="PRINTS" id="PR00328">
    <property type="entry name" value="SAR1GTPBP"/>
</dbReference>
<organism evidence="10 11">
    <name type="scientific">Ceratodon purpureus</name>
    <name type="common">Fire moss</name>
    <name type="synonym">Dicranum purpureum</name>
    <dbReference type="NCBI Taxonomy" id="3225"/>
    <lineage>
        <taxon>Eukaryota</taxon>
        <taxon>Viridiplantae</taxon>
        <taxon>Streptophyta</taxon>
        <taxon>Embryophyta</taxon>
        <taxon>Bryophyta</taxon>
        <taxon>Bryophytina</taxon>
        <taxon>Bryopsida</taxon>
        <taxon>Dicranidae</taxon>
        <taxon>Pseudoditrichales</taxon>
        <taxon>Ditrichaceae</taxon>
        <taxon>Ceratodon</taxon>
    </lineage>
</organism>
<evidence type="ECO:0008006" key="12">
    <source>
        <dbReference type="Google" id="ProtNLM"/>
    </source>
</evidence>
<dbReference type="GO" id="GO:0030010">
    <property type="term" value="P:establishment of cell polarity"/>
    <property type="evidence" value="ECO:0007669"/>
    <property type="project" value="UniProtKB-ARBA"/>
</dbReference>
<feature type="binding site" evidence="6">
    <location>
        <begin position="57"/>
        <end position="64"/>
    </location>
    <ligand>
        <name>GTP</name>
        <dbReference type="ChEBI" id="CHEBI:37565"/>
    </ligand>
</feature>
<keyword evidence="7" id="KW-0460">Magnesium</keyword>
<evidence type="ECO:0000256" key="3">
    <source>
        <dbReference type="ARBA" id="ARBA00022741"/>
    </source>
</evidence>
<dbReference type="Gene3D" id="3.40.50.300">
    <property type="entry name" value="P-loop containing nucleotide triphosphate hydrolases"/>
    <property type="match status" value="1"/>
</dbReference>
<evidence type="ECO:0000256" key="6">
    <source>
        <dbReference type="PIRSR" id="PIRSR606689-1"/>
    </source>
</evidence>
<dbReference type="FunFam" id="3.40.50.300:FF:000412">
    <property type="entry name" value="ADP-ribosylation factor 1"/>
    <property type="match status" value="1"/>
</dbReference>
<comment type="caution">
    <text evidence="10">The sequence shown here is derived from an EMBL/GenBank/DDBJ whole genome shotgun (WGS) entry which is preliminary data.</text>
</comment>
<keyword evidence="11" id="KW-1185">Reference proteome</keyword>
<dbReference type="InterPro" id="IPR005225">
    <property type="entry name" value="Small_GTP-bd"/>
</dbReference>
<accession>A0A8T0IR70</accession>
<keyword evidence="7" id="KW-0479">Metal-binding</keyword>
<keyword evidence="2" id="KW-0449">Lipoprotein</keyword>
<evidence type="ECO:0000256" key="9">
    <source>
        <dbReference type="SAM" id="MobiDB-lite"/>
    </source>
</evidence>
<comment type="similarity">
    <text evidence="1 8">Belongs to the small GTPase superfamily. Arf family.</text>
</comment>
<feature type="region of interest" description="Disordered" evidence="9">
    <location>
        <begin position="1"/>
        <end position="27"/>
    </location>
</feature>